<accession>A0A6G1DDF4</accession>
<dbReference type="AlphaFoldDB" id="A0A6G1DDF4"/>
<evidence type="ECO:0000313" key="1">
    <source>
        <dbReference type="EMBL" id="KAF0910441.1"/>
    </source>
</evidence>
<protein>
    <submittedName>
        <fullName evidence="1">Uncharacterized protein</fullName>
    </submittedName>
</protein>
<dbReference type="Proteomes" id="UP000479710">
    <property type="component" value="Unassembled WGS sequence"/>
</dbReference>
<name>A0A6G1DDF4_9ORYZ</name>
<gene>
    <name evidence="1" type="ORF">E2562_002906</name>
</gene>
<proteinExistence type="predicted"/>
<organism evidence="1 2">
    <name type="scientific">Oryza meyeriana var. granulata</name>
    <dbReference type="NCBI Taxonomy" id="110450"/>
    <lineage>
        <taxon>Eukaryota</taxon>
        <taxon>Viridiplantae</taxon>
        <taxon>Streptophyta</taxon>
        <taxon>Embryophyta</taxon>
        <taxon>Tracheophyta</taxon>
        <taxon>Spermatophyta</taxon>
        <taxon>Magnoliopsida</taxon>
        <taxon>Liliopsida</taxon>
        <taxon>Poales</taxon>
        <taxon>Poaceae</taxon>
        <taxon>BOP clade</taxon>
        <taxon>Oryzoideae</taxon>
        <taxon>Oryzeae</taxon>
        <taxon>Oryzinae</taxon>
        <taxon>Oryza</taxon>
        <taxon>Oryza meyeriana</taxon>
    </lineage>
</organism>
<reference evidence="1 2" key="1">
    <citation type="submission" date="2019-11" db="EMBL/GenBank/DDBJ databases">
        <title>Whole genome sequence of Oryza granulata.</title>
        <authorList>
            <person name="Li W."/>
        </authorList>
    </citation>
    <scope>NUCLEOTIDE SEQUENCE [LARGE SCALE GENOMIC DNA]</scope>
    <source>
        <strain evidence="2">cv. Menghai</strain>
        <tissue evidence="1">Leaf</tissue>
    </source>
</reference>
<keyword evidence="2" id="KW-1185">Reference proteome</keyword>
<dbReference type="EMBL" id="SPHZ02000006">
    <property type="protein sequence ID" value="KAF0910441.1"/>
    <property type="molecule type" value="Genomic_DNA"/>
</dbReference>
<evidence type="ECO:0000313" key="2">
    <source>
        <dbReference type="Proteomes" id="UP000479710"/>
    </source>
</evidence>
<sequence>MTYNFLPSISPCMQTCRNPWPRILADEEQLIRRRRALPTEGETTRVIRFVHADDGGEFH</sequence>
<comment type="caution">
    <text evidence="1">The sequence shown here is derived from an EMBL/GenBank/DDBJ whole genome shotgun (WGS) entry which is preliminary data.</text>
</comment>